<feature type="transmembrane region" description="Helical" evidence="1">
    <location>
        <begin position="5"/>
        <end position="23"/>
    </location>
</feature>
<dbReference type="OrthoDB" id="1093345at2"/>
<dbReference type="AlphaFoldDB" id="A0A2H9VTL5"/>
<name>A0A2H9VTL5_9SPHI</name>
<proteinExistence type="predicted"/>
<evidence type="ECO:0008006" key="4">
    <source>
        <dbReference type="Google" id="ProtNLM"/>
    </source>
</evidence>
<dbReference type="EMBL" id="PGFJ01000001">
    <property type="protein sequence ID" value="PJJ84158.1"/>
    <property type="molecule type" value="Genomic_DNA"/>
</dbReference>
<gene>
    <name evidence="2" type="ORF">CLV57_1167</name>
</gene>
<comment type="caution">
    <text evidence="2">The sequence shown here is derived from an EMBL/GenBank/DDBJ whole genome shotgun (WGS) entry which is preliminary data.</text>
</comment>
<keyword evidence="1" id="KW-0812">Transmembrane</keyword>
<evidence type="ECO:0000256" key="1">
    <source>
        <dbReference type="SAM" id="Phobius"/>
    </source>
</evidence>
<organism evidence="2 3">
    <name type="scientific">Mucilaginibacter auburnensis</name>
    <dbReference type="NCBI Taxonomy" id="1457233"/>
    <lineage>
        <taxon>Bacteria</taxon>
        <taxon>Pseudomonadati</taxon>
        <taxon>Bacteroidota</taxon>
        <taxon>Sphingobacteriia</taxon>
        <taxon>Sphingobacteriales</taxon>
        <taxon>Sphingobacteriaceae</taxon>
        <taxon>Mucilaginibacter</taxon>
    </lineage>
</organism>
<keyword evidence="1" id="KW-0472">Membrane</keyword>
<sequence length="529" mass="60341">MRRPIILSVFLFAAIILLAVLYFNNLSTPGSRTTNVLRAIPDNAALVFRFNNEESFYEIYNGNKLFAAVIGEKNLNALDSLRKEFLNDNALRSFFDGQDIFLSFHPEKDNGIGMLLSTSAAKNFDSKAFDKMIAQKGPLQIKAANYNNQKGYDIFSARLNKHFYLVSKEKGIYAGSFSKEVIDAFIAYTPHKDKDNFIQLPQQQTANSLANLYVNYAQLNPLFDKLLKNKYSDIFKCYRMLPALGVLDLNFKSDALMFSGFTETEMNKSSSFVSLFLSQQPVVNELVNIFPATTAYSVNFAASDVKKFETDLADWQSKAGLKHEKDSLFKKISTETGIKLVTEFNKSLSNEFGVVTTRYMEKLAIIALNDGSELRPAMYNISNMDGEEMGQFKYNKVPFFLLGDAFSVFNHPWFMIVDNYLVLANTKNELVSYRDTYFNNKFQSKLSSYNEFTKLTTQRSNVSWYMNFKNSQSVLKRDLNDNFYKAFNENEPGWKNFYAASYQLSAADKNFYSVFCLNVNQPDTSGVSK</sequence>
<evidence type="ECO:0000313" key="3">
    <source>
        <dbReference type="Proteomes" id="UP000242687"/>
    </source>
</evidence>
<keyword evidence="3" id="KW-1185">Reference proteome</keyword>
<accession>A0A2H9VTL5</accession>
<dbReference type="RefSeq" id="WP_100340365.1">
    <property type="nucleotide sequence ID" value="NZ_PGFJ01000001.1"/>
</dbReference>
<reference evidence="2 3" key="1">
    <citation type="submission" date="2017-11" db="EMBL/GenBank/DDBJ databases">
        <title>Genomic Encyclopedia of Archaeal and Bacterial Type Strains, Phase II (KMG-II): From Individual Species to Whole Genera.</title>
        <authorList>
            <person name="Goeker M."/>
        </authorList>
    </citation>
    <scope>NUCLEOTIDE SEQUENCE [LARGE SCALE GENOMIC DNA]</scope>
    <source>
        <strain evidence="2 3">DSM 28175</strain>
    </source>
</reference>
<dbReference type="Proteomes" id="UP000242687">
    <property type="component" value="Unassembled WGS sequence"/>
</dbReference>
<keyword evidence="1" id="KW-1133">Transmembrane helix</keyword>
<protein>
    <recommendedName>
        <fullName evidence="4">DUF3352 domain-containing protein</fullName>
    </recommendedName>
</protein>
<evidence type="ECO:0000313" key="2">
    <source>
        <dbReference type="EMBL" id="PJJ84158.1"/>
    </source>
</evidence>